<feature type="region of interest" description="Disordered" evidence="1">
    <location>
        <begin position="267"/>
        <end position="290"/>
    </location>
</feature>
<dbReference type="InterPro" id="IPR053221">
    <property type="entry name" value="Burnettramic_acid_biosynth"/>
</dbReference>
<accession>A0A9W9VEP3</accession>
<dbReference type="RefSeq" id="XP_056483144.1">
    <property type="nucleotide sequence ID" value="XM_056637114.1"/>
</dbReference>
<feature type="compositionally biased region" description="Acidic residues" evidence="1">
    <location>
        <begin position="312"/>
        <end position="322"/>
    </location>
</feature>
<reference evidence="2" key="2">
    <citation type="journal article" date="2023" name="IMA Fungus">
        <title>Comparative genomic study of the Penicillium genus elucidates a diverse pangenome and 15 lateral gene transfer events.</title>
        <authorList>
            <person name="Petersen C."/>
            <person name="Sorensen T."/>
            <person name="Nielsen M.R."/>
            <person name="Sondergaard T.E."/>
            <person name="Sorensen J.L."/>
            <person name="Fitzpatrick D.A."/>
            <person name="Frisvad J.C."/>
            <person name="Nielsen K.L."/>
        </authorList>
    </citation>
    <scope>NUCLEOTIDE SEQUENCE</scope>
    <source>
        <strain evidence="2">IBT 29677</strain>
    </source>
</reference>
<evidence type="ECO:0000313" key="3">
    <source>
        <dbReference type="Proteomes" id="UP001147747"/>
    </source>
</evidence>
<dbReference type="PANTHER" id="PTHR38887:SF1">
    <property type="entry name" value="RAS MODIFICATION PROTEIN ERF4"/>
    <property type="match status" value="1"/>
</dbReference>
<feature type="compositionally biased region" description="Basic and acidic residues" evidence="1">
    <location>
        <begin position="267"/>
        <end position="286"/>
    </location>
</feature>
<dbReference type="AlphaFoldDB" id="A0A9W9VEP3"/>
<name>A0A9W9VEP3_9EURO</name>
<protein>
    <submittedName>
        <fullName evidence="2">Uncharacterized protein</fullName>
    </submittedName>
</protein>
<feature type="region of interest" description="Disordered" evidence="1">
    <location>
        <begin position="310"/>
        <end position="330"/>
    </location>
</feature>
<proteinExistence type="predicted"/>
<gene>
    <name evidence="2" type="ORF">N7509_012477</name>
</gene>
<feature type="compositionally biased region" description="Basic and acidic residues" evidence="1">
    <location>
        <begin position="184"/>
        <end position="200"/>
    </location>
</feature>
<evidence type="ECO:0000256" key="1">
    <source>
        <dbReference type="SAM" id="MobiDB-lite"/>
    </source>
</evidence>
<dbReference type="Proteomes" id="UP001147747">
    <property type="component" value="Unassembled WGS sequence"/>
</dbReference>
<comment type="caution">
    <text evidence="2">The sequence shown here is derived from an EMBL/GenBank/DDBJ whole genome shotgun (WGS) entry which is preliminary data.</text>
</comment>
<feature type="compositionally biased region" description="Basic and acidic residues" evidence="1">
    <location>
        <begin position="208"/>
        <end position="223"/>
    </location>
</feature>
<dbReference type="OrthoDB" id="3068835at2759"/>
<evidence type="ECO:0000313" key="2">
    <source>
        <dbReference type="EMBL" id="KAJ5379358.1"/>
    </source>
</evidence>
<dbReference type="PANTHER" id="PTHR38887">
    <property type="entry name" value="CHROMOSOME 21, WHOLE GENOME SHOTGUN SEQUENCE"/>
    <property type="match status" value="1"/>
</dbReference>
<dbReference type="GeneID" id="81376094"/>
<keyword evidence="3" id="KW-1185">Reference proteome</keyword>
<organism evidence="2 3">
    <name type="scientific">Penicillium cosmopolitanum</name>
    <dbReference type="NCBI Taxonomy" id="1131564"/>
    <lineage>
        <taxon>Eukaryota</taxon>
        <taxon>Fungi</taxon>
        <taxon>Dikarya</taxon>
        <taxon>Ascomycota</taxon>
        <taxon>Pezizomycotina</taxon>
        <taxon>Eurotiomycetes</taxon>
        <taxon>Eurotiomycetidae</taxon>
        <taxon>Eurotiales</taxon>
        <taxon>Aspergillaceae</taxon>
        <taxon>Penicillium</taxon>
    </lineage>
</organism>
<feature type="region of interest" description="Disordered" evidence="1">
    <location>
        <begin position="184"/>
        <end position="223"/>
    </location>
</feature>
<sequence>MSPFVRSRAPELEEQYGLSPNELLTFIDALNESFLANPALQAVGAVGSIVGFVPLASTQIASSAMSLAAGLGTAGVSFVRTKRFMKKANETIFKPKGLHVQLCKTVKMLNHIGMANNGAVFAGQQSQAILENIQTEAGQNPISRRMEVLGDRVTKLTFDDVNAPIAPDNWMKKVGAYSAQRAESKQLEKLNKKQVKSERKSGKHERKASKAEHKQNRADGKVENLMEEMEQVRMRIQSLDSTSRRYEKAHKELRKEWKELEKALREAERDQCRGDRKSRKVDDKSQKRLHKDGRKVNKILWIVIMPDLECASSDDDDWDSDESMGKDHDS</sequence>
<dbReference type="EMBL" id="JAPZBU010000011">
    <property type="protein sequence ID" value="KAJ5379358.1"/>
    <property type="molecule type" value="Genomic_DNA"/>
</dbReference>
<reference evidence="2" key="1">
    <citation type="submission" date="2022-12" db="EMBL/GenBank/DDBJ databases">
        <authorList>
            <person name="Petersen C."/>
        </authorList>
    </citation>
    <scope>NUCLEOTIDE SEQUENCE</scope>
    <source>
        <strain evidence="2">IBT 29677</strain>
    </source>
</reference>